<evidence type="ECO:0000313" key="1">
    <source>
        <dbReference type="EMBL" id="KAH7903588.1"/>
    </source>
</evidence>
<dbReference type="EMBL" id="MU268873">
    <property type="protein sequence ID" value="KAH7903588.1"/>
    <property type="molecule type" value="Genomic_DNA"/>
</dbReference>
<evidence type="ECO:0000313" key="2">
    <source>
        <dbReference type="Proteomes" id="UP000790377"/>
    </source>
</evidence>
<reference evidence="1" key="1">
    <citation type="journal article" date="2021" name="New Phytol.">
        <title>Evolutionary innovations through gain and loss of genes in the ectomycorrhizal Boletales.</title>
        <authorList>
            <person name="Wu G."/>
            <person name="Miyauchi S."/>
            <person name="Morin E."/>
            <person name="Kuo A."/>
            <person name="Drula E."/>
            <person name="Varga T."/>
            <person name="Kohler A."/>
            <person name="Feng B."/>
            <person name="Cao Y."/>
            <person name="Lipzen A."/>
            <person name="Daum C."/>
            <person name="Hundley H."/>
            <person name="Pangilinan J."/>
            <person name="Johnson J."/>
            <person name="Barry K."/>
            <person name="LaButti K."/>
            <person name="Ng V."/>
            <person name="Ahrendt S."/>
            <person name="Min B."/>
            <person name="Choi I.G."/>
            <person name="Park H."/>
            <person name="Plett J.M."/>
            <person name="Magnuson J."/>
            <person name="Spatafora J.W."/>
            <person name="Nagy L.G."/>
            <person name="Henrissat B."/>
            <person name="Grigoriev I.V."/>
            <person name="Yang Z.L."/>
            <person name="Xu J."/>
            <person name="Martin F.M."/>
        </authorList>
    </citation>
    <scope>NUCLEOTIDE SEQUENCE</scope>
    <source>
        <strain evidence="1">ATCC 28755</strain>
    </source>
</reference>
<comment type="caution">
    <text evidence="1">The sequence shown here is derived from an EMBL/GenBank/DDBJ whole genome shotgun (WGS) entry which is preliminary data.</text>
</comment>
<dbReference type="Proteomes" id="UP000790377">
    <property type="component" value="Unassembled WGS sequence"/>
</dbReference>
<proteinExistence type="predicted"/>
<gene>
    <name evidence="1" type="ORF">BJ138DRAFT_1131304</name>
</gene>
<accession>A0ACB7ZS62</accession>
<sequence>MENSSNTNRRSARLQKGPGPENEDQAVQSDLPANNEASLPARPSTTDPLPEGAIPSFPDSSTAQKRARAASTVENASKKAYIPKNPTKKLKGADLTEEPQENKGKSVSKARSHKTAQVPRSPLPARTTRVVDPAGPDKPRTKRTPAEVQAARQQKEELIKKLREFERLTLEKLAPKIFEASLVFCQYWLTLLVELEDESAEDEEDRNAVMSLRDVERLEHDQFGDKAEGETSDEALESFNDDVNMGEVVDDMDSIQKLLSQRGGKQDEKKAALKKPKKLGKGETRAAVEAQKESLRKGKQKEKSIKIDGGRETKQHVSHKEKTKATLPSGLLPNWRKRNGVVVADDKAQPLPPSVGGLDDYDASANRPKLSINTRDDARINAMVQVLSESDSEDEAIVFKANTKPTRKANTKATPAKTPTTQRSSGRNAATAQTQKSEVKPVILTSDSPDVSSLPAFRARMLRGTYLPRTIQMFQSCKRLWM</sequence>
<name>A0ACB7ZS62_9AGAM</name>
<protein>
    <submittedName>
        <fullName evidence="1">Uncharacterized protein</fullName>
    </submittedName>
</protein>
<keyword evidence="2" id="KW-1185">Reference proteome</keyword>
<organism evidence="1 2">
    <name type="scientific">Hygrophoropsis aurantiaca</name>
    <dbReference type="NCBI Taxonomy" id="72124"/>
    <lineage>
        <taxon>Eukaryota</taxon>
        <taxon>Fungi</taxon>
        <taxon>Dikarya</taxon>
        <taxon>Basidiomycota</taxon>
        <taxon>Agaricomycotina</taxon>
        <taxon>Agaricomycetes</taxon>
        <taxon>Agaricomycetidae</taxon>
        <taxon>Boletales</taxon>
        <taxon>Coniophorineae</taxon>
        <taxon>Hygrophoropsidaceae</taxon>
        <taxon>Hygrophoropsis</taxon>
    </lineage>
</organism>